<evidence type="ECO:0000259" key="2">
    <source>
        <dbReference type="Pfam" id="PF00266"/>
    </source>
</evidence>
<evidence type="ECO:0000313" key="4">
    <source>
        <dbReference type="Proteomes" id="UP001244563"/>
    </source>
</evidence>
<comment type="caution">
    <text evidence="3">The sequence shown here is derived from an EMBL/GenBank/DDBJ whole genome shotgun (WGS) entry which is preliminary data.</text>
</comment>
<dbReference type="InterPro" id="IPR015422">
    <property type="entry name" value="PyrdxlP-dep_Trfase_small"/>
</dbReference>
<evidence type="ECO:0000256" key="1">
    <source>
        <dbReference type="ARBA" id="ARBA00022898"/>
    </source>
</evidence>
<accession>A0ABT9TS78</accession>
<reference evidence="3 4" key="1">
    <citation type="submission" date="2023-07" db="EMBL/GenBank/DDBJ databases">
        <title>Sorghum-associated microbial communities from plants grown in Nebraska, USA.</title>
        <authorList>
            <person name="Schachtman D."/>
        </authorList>
    </citation>
    <scope>NUCLEOTIDE SEQUENCE [LARGE SCALE GENOMIC DNA]</scope>
    <source>
        <strain evidence="3 4">CC523</strain>
    </source>
</reference>
<dbReference type="EMBL" id="JAUSSW010000018">
    <property type="protein sequence ID" value="MDQ0104540.1"/>
    <property type="molecule type" value="Genomic_DNA"/>
</dbReference>
<proteinExistence type="predicted"/>
<dbReference type="InterPro" id="IPR015421">
    <property type="entry name" value="PyrdxlP-dep_Trfase_major"/>
</dbReference>
<protein>
    <submittedName>
        <fullName evidence="3">Isopenicillin-N epimerase</fullName>
        <ecNumber evidence="3">5.1.1.17</ecNumber>
    </submittedName>
</protein>
<dbReference type="SUPFAM" id="SSF53383">
    <property type="entry name" value="PLP-dependent transferases"/>
    <property type="match status" value="1"/>
</dbReference>
<dbReference type="Gene3D" id="3.90.1150.10">
    <property type="entry name" value="Aspartate Aminotransferase, domain 1"/>
    <property type="match status" value="1"/>
</dbReference>
<sequence>MFPAPLTVPRPMLTPEGRPAMADWSLTPSKVHLNHGSYGSVPRAAQAHQLKLKELMDQNPCPWFMGQFELVATARREIAEFLRVDPQHVALVHNASAGVSAVYNSLDFAPGAEIVTTNHAYGAVLQGAERVARRCGGQVRIAEIPLEADAEAVCALVMAEVTPRTALIVVDHITSATARAFPVEGIARAASRLGVPVLVDAAHAPGVLEFPVPDFEGFWVGNLHKFACAPRGTAALVARGPEAQALEPLIDSWGFPYSFPENFDHVGTQDVTSWMAARTAFNTIEERYGWAAFRSYAKELCDYGQSLISEAFASATGQNPAVDVGMPVGPLRLIRLPEGLATTHEDSHAVRGYISDHLDIETAITTFNGQGFLRLSAHLYNSPKDYEIFAEKAVPELVRLARSL</sequence>
<gene>
    <name evidence="3" type="ORF">J2T10_004215</name>
</gene>
<feature type="domain" description="Aminotransferase class V" evidence="2">
    <location>
        <begin position="70"/>
        <end position="310"/>
    </location>
</feature>
<keyword evidence="1" id="KW-0663">Pyridoxal phosphate</keyword>
<keyword evidence="4" id="KW-1185">Reference proteome</keyword>
<dbReference type="GO" id="GO:0045439">
    <property type="term" value="F:isopenicillin-N epimerase activity"/>
    <property type="evidence" value="ECO:0007669"/>
    <property type="project" value="UniProtKB-EC"/>
</dbReference>
<name>A0ABT9TS78_PAENI</name>
<dbReference type="InterPro" id="IPR015424">
    <property type="entry name" value="PyrdxlP-dep_Trfase"/>
</dbReference>
<evidence type="ECO:0000313" key="3">
    <source>
        <dbReference type="EMBL" id="MDQ0104540.1"/>
    </source>
</evidence>
<dbReference type="Proteomes" id="UP001244563">
    <property type="component" value="Unassembled WGS sequence"/>
</dbReference>
<dbReference type="PANTHER" id="PTHR43092:SF2">
    <property type="entry name" value="HERCYNYLCYSTEINE SULFOXIDE LYASE"/>
    <property type="match status" value="1"/>
</dbReference>
<dbReference type="Gene3D" id="3.40.640.10">
    <property type="entry name" value="Type I PLP-dependent aspartate aminotransferase-like (Major domain)"/>
    <property type="match status" value="1"/>
</dbReference>
<dbReference type="InterPro" id="IPR000192">
    <property type="entry name" value="Aminotrans_V_dom"/>
</dbReference>
<keyword evidence="3" id="KW-0413">Isomerase</keyword>
<dbReference type="EC" id="5.1.1.17" evidence="3"/>
<dbReference type="Pfam" id="PF00266">
    <property type="entry name" value="Aminotran_5"/>
    <property type="match status" value="1"/>
</dbReference>
<dbReference type="PANTHER" id="PTHR43092">
    <property type="entry name" value="L-CYSTEINE DESULFHYDRASE"/>
    <property type="match status" value="1"/>
</dbReference>
<organism evidence="3 4">
    <name type="scientific">Paenarthrobacter nicotinovorans</name>
    <name type="common">Arthrobacter nicotinovorans</name>
    <dbReference type="NCBI Taxonomy" id="29320"/>
    <lineage>
        <taxon>Bacteria</taxon>
        <taxon>Bacillati</taxon>
        <taxon>Actinomycetota</taxon>
        <taxon>Actinomycetes</taxon>
        <taxon>Micrococcales</taxon>
        <taxon>Micrococcaceae</taxon>
        <taxon>Paenarthrobacter</taxon>
    </lineage>
</organism>